<proteinExistence type="predicted"/>
<feature type="non-terminal residue" evidence="1">
    <location>
        <position position="1"/>
    </location>
</feature>
<name>A0A1B6MLU1_9HEMI</name>
<sequence length="127" mass="14669">CHSAFDFFSLKVSNRLIFTNTRKENATDHINRAENKSKALWHTINCEKKVKCSPDKTLYLQINNKIVDDAIEVSNYLNDFFSTIDERTLQNSNNIRINILPDSPTTNHIFQLRPVTQEDVQTAIDSL</sequence>
<dbReference type="EMBL" id="GEBQ01003104">
    <property type="protein sequence ID" value="JAT36873.1"/>
    <property type="molecule type" value="Transcribed_RNA"/>
</dbReference>
<reference evidence="1" key="1">
    <citation type="submission" date="2015-11" db="EMBL/GenBank/DDBJ databases">
        <title>De novo transcriptome assembly of four potential Pierce s Disease insect vectors from Arizona vineyards.</title>
        <authorList>
            <person name="Tassone E.E."/>
        </authorList>
    </citation>
    <scope>NUCLEOTIDE SEQUENCE</scope>
</reference>
<accession>A0A1B6MLU1</accession>
<organism evidence="1">
    <name type="scientific">Graphocephala atropunctata</name>
    <dbReference type="NCBI Taxonomy" id="36148"/>
    <lineage>
        <taxon>Eukaryota</taxon>
        <taxon>Metazoa</taxon>
        <taxon>Ecdysozoa</taxon>
        <taxon>Arthropoda</taxon>
        <taxon>Hexapoda</taxon>
        <taxon>Insecta</taxon>
        <taxon>Pterygota</taxon>
        <taxon>Neoptera</taxon>
        <taxon>Paraneoptera</taxon>
        <taxon>Hemiptera</taxon>
        <taxon>Auchenorrhyncha</taxon>
        <taxon>Membracoidea</taxon>
        <taxon>Cicadellidae</taxon>
        <taxon>Cicadellinae</taxon>
        <taxon>Cicadellini</taxon>
        <taxon>Graphocephala</taxon>
    </lineage>
</organism>
<dbReference type="AlphaFoldDB" id="A0A1B6MLU1"/>
<gene>
    <name evidence="1" type="ORF">g.33387</name>
</gene>
<feature type="non-terminal residue" evidence="1">
    <location>
        <position position="127"/>
    </location>
</feature>
<protein>
    <submittedName>
        <fullName evidence="1">Uncharacterized protein</fullName>
    </submittedName>
</protein>
<evidence type="ECO:0000313" key="1">
    <source>
        <dbReference type="EMBL" id="JAT36873.1"/>
    </source>
</evidence>